<feature type="signal peptide" evidence="2">
    <location>
        <begin position="1"/>
        <end position="21"/>
    </location>
</feature>
<feature type="region of interest" description="Disordered" evidence="1">
    <location>
        <begin position="19"/>
        <end position="125"/>
    </location>
</feature>
<reference evidence="3 4" key="1">
    <citation type="submission" date="2021-08" db="EMBL/GenBank/DDBJ databases">
        <title>Novel members of of the genus Stenotrophomonas from differernt environment.</title>
        <authorList>
            <person name="Deng Y."/>
        </authorList>
    </citation>
    <scope>NUCLEOTIDE SEQUENCE [LARGE SCALE GENOMIC DNA]</scope>
    <source>
        <strain evidence="3 4">CPCC 101365</strain>
    </source>
</reference>
<name>A0ABT0SJ26_9GAMM</name>
<evidence type="ECO:0000256" key="2">
    <source>
        <dbReference type="SAM" id="SignalP"/>
    </source>
</evidence>
<dbReference type="RefSeq" id="WP_250064692.1">
    <property type="nucleotide sequence ID" value="NZ_JAIKTS010000004.1"/>
</dbReference>
<organism evidence="3 4">
    <name type="scientific">Stenotrophomonas mori</name>
    <dbReference type="NCBI Taxonomy" id="2871096"/>
    <lineage>
        <taxon>Bacteria</taxon>
        <taxon>Pseudomonadati</taxon>
        <taxon>Pseudomonadota</taxon>
        <taxon>Gammaproteobacteria</taxon>
        <taxon>Lysobacterales</taxon>
        <taxon>Lysobacteraceae</taxon>
        <taxon>Stenotrophomonas</taxon>
    </lineage>
</organism>
<evidence type="ECO:0000313" key="3">
    <source>
        <dbReference type="EMBL" id="MCL7715301.1"/>
    </source>
</evidence>
<proteinExistence type="predicted"/>
<keyword evidence="2" id="KW-0732">Signal</keyword>
<comment type="caution">
    <text evidence="3">The sequence shown here is derived from an EMBL/GenBank/DDBJ whole genome shotgun (WGS) entry which is preliminary data.</text>
</comment>
<accession>A0ABT0SJ26</accession>
<keyword evidence="4" id="KW-1185">Reference proteome</keyword>
<sequence>MNWTGYALLAVLMAVPASAQAQLRPPSAPTATRPVALPEPPPSSAAPRESRREDARPAAPPPAGKPKPAVPPPPARPIYDSKGQPAPYLRQTSPGRVLDTRTNRYYDTVPKGVGQQVVPPPAGTR</sequence>
<dbReference type="Proteomes" id="UP001431235">
    <property type="component" value="Unassembled WGS sequence"/>
</dbReference>
<protein>
    <submittedName>
        <fullName evidence="3">Classical arabinogalactan protein 4</fullName>
    </submittedName>
</protein>
<feature type="compositionally biased region" description="Pro residues" evidence="1">
    <location>
        <begin position="58"/>
        <end position="76"/>
    </location>
</feature>
<feature type="chain" id="PRO_5047018048" evidence="2">
    <location>
        <begin position="22"/>
        <end position="125"/>
    </location>
</feature>
<evidence type="ECO:0000313" key="4">
    <source>
        <dbReference type="Proteomes" id="UP001431235"/>
    </source>
</evidence>
<gene>
    <name evidence="3" type="ORF">K5L01_11670</name>
</gene>
<dbReference type="EMBL" id="JAIKTS010000004">
    <property type="protein sequence ID" value="MCL7715301.1"/>
    <property type="molecule type" value="Genomic_DNA"/>
</dbReference>
<evidence type="ECO:0000256" key="1">
    <source>
        <dbReference type="SAM" id="MobiDB-lite"/>
    </source>
</evidence>